<evidence type="ECO:0000256" key="1">
    <source>
        <dbReference type="ARBA" id="ARBA00004123"/>
    </source>
</evidence>
<dbReference type="SMART" id="SM00389">
    <property type="entry name" value="HOX"/>
    <property type="match status" value="1"/>
</dbReference>
<evidence type="ECO:0000313" key="8">
    <source>
        <dbReference type="EMBL" id="KOB69411.1"/>
    </source>
</evidence>
<dbReference type="GO" id="GO:0030182">
    <property type="term" value="P:neuron differentiation"/>
    <property type="evidence" value="ECO:0007669"/>
    <property type="project" value="TreeGrafter"/>
</dbReference>
<dbReference type="GO" id="GO:0007420">
    <property type="term" value="P:brain development"/>
    <property type="evidence" value="ECO:0007669"/>
    <property type="project" value="TreeGrafter"/>
</dbReference>
<dbReference type="STRING" id="104452.A0A0L7L262"/>
<evidence type="ECO:0000256" key="5">
    <source>
        <dbReference type="PROSITE-ProRule" id="PRU00108"/>
    </source>
</evidence>
<dbReference type="EMBL" id="JTDY01003523">
    <property type="protein sequence ID" value="KOB69411.1"/>
    <property type="molecule type" value="Genomic_DNA"/>
</dbReference>
<dbReference type="PROSITE" id="PS50071">
    <property type="entry name" value="HOMEOBOX_2"/>
    <property type="match status" value="1"/>
</dbReference>
<keyword evidence="3 5" id="KW-0371">Homeobox</keyword>
<dbReference type="InterPro" id="IPR001356">
    <property type="entry name" value="HD"/>
</dbReference>
<evidence type="ECO:0000256" key="6">
    <source>
        <dbReference type="RuleBase" id="RU000682"/>
    </source>
</evidence>
<keyword evidence="4 5" id="KW-0539">Nucleus</keyword>
<dbReference type="Gene3D" id="1.10.10.60">
    <property type="entry name" value="Homeodomain-like"/>
    <property type="match status" value="1"/>
</dbReference>
<name>A0A0L7L262_OPEBR</name>
<reference evidence="8 9" key="1">
    <citation type="journal article" date="2015" name="Genome Biol. Evol.">
        <title>The genome of winter moth (Operophtera brumata) provides a genomic perspective on sexual dimorphism and phenology.</title>
        <authorList>
            <person name="Derks M.F."/>
            <person name="Smit S."/>
            <person name="Salis L."/>
            <person name="Schijlen E."/>
            <person name="Bossers A."/>
            <person name="Mateman C."/>
            <person name="Pijl A.S."/>
            <person name="de Ridder D."/>
            <person name="Groenen M.A."/>
            <person name="Visser M.E."/>
            <person name="Megens H.J."/>
        </authorList>
    </citation>
    <scope>NUCLEOTIDE SEQUENCE [LARGE SCALE GENOMIC DNA]</scope>
    <source>
        <strain evidence="8">WM2013NL</strain>
        <tissue evidence="8">Head and thorax</tissue>
    </source>
</reference>
<evidence type="ECO:0000256" key="2">
    <source>
        <dbReference type="ARBA" id="ARBA00023125"/>
    </source>
</evidence>
<proteinExistence type="predicted"/>
<comment type="subcellular location">
    <subcellularLocation>
        <location evidence="1 5 6">Nucleus</location>
    </subcellularLocation>
</comment>
<gene>
    <name evidence="8" type="ORF">OBRU01_12738</name>
</gene>
<dbReference type="SUPFAM" id="SSF46689">
    <property type="entry name" value="Homeodomain-like"/>
    <property type="match status" value="1"/>
</dbReference>
<comment type="caution">
    <text evidence="8">The sequence shown here is derived from an EMBL/GenBank/DDBJ whole genome shotgun (WGS) entry which is preliminary data.</text>
</comment>
<evidence type="ECO:0000313" key="9">
    <source>
        <dbReference type="Proteomes" id="UP000037510"/>
    </source>
</evidence>
<feature type="non-terminal residue" evidence="8">
    <location>
        <position position="183"/>
    </location>
</feature>
<dbReference type="InterPro" id="IPR050877">
    <property type="entry name" value="EMX-VAX-Noto_Homeobox_TFs"/>
</dbReference>
<keyword evidence="9" id="KW-1185">Reference proteome</keyword>
<feature type="domain" description="Homeobox" evidence="7">
    <location>
        <begin position="16"/>
        <end position="61"/>
    </location>
</feature>
<accession>A0A0L7L262</accession>
<dbReference type="InterPro" id="IPR009057">
    <property type="entry name" value="Homeodomain-like_sf"/>
</dbReference>
<sequence length="183" mass="21105">MACLFGCEVRTGSSSSRGKRARTAFSAQQIKSLESEFEKNRYLSVAARGRLARQLRLTETQQYYSSLGIVAPRPMFVGDRLWVFNYPNRPPHQQWMKSINTLTNTNQMERNMFRLPKPDVPPFLIPPTFPNERFLLDRNLPSVKLPAPNRLPREVFNNMASAHRSLDVYKNNILSHSPPQETN</sequence>
<dbReference type="Pfam" id="PF00046">
    <property type="entry name" value="Homeodomain"/>
    <property type="match status" value="1"/>
</dbReference>
<dbReference type="CDD" id="cd00086">
    <property type="entry name" value="homeodomain"/>
    <property type="match status" value="1"/>
</dbReference>
<evidence type="ECO:0000256" key="3">
    <source>
        <dbReference type="ARBA" id="ARBA00023155"/>
    </source>
</evidence>
<evidence type="ECO:0000259" key="7">
    <source>
        <dbReference type="PROSITE" id="PS50071"/>
    </source>
</evidence>
<dbReference type="AlphaFoldDB" id="A0A0L7L262"/>
<organism evidence="8 9">
    <name type="scientific">Operophtera brumata</name>
    <name type="common">Winter moth</name>
    <name type="synonym">Phalaena brumata</name>
    <dbReference type="NCBI Taxonomy" id="104452"/>
    <lineage>
        <taxon>Eukaryota</taxon>
        <taxon>Metazoa</taxon>
        <taxon>Ecdysozoa</taxon>
        <taxon>Arthropoda</taxon>
        <taxon>Hexapoda</taxon>
        <taxon>Insecta</taxon>
        <taxon>Pterygota</taxon>
        <taxon>Neoptera</taxon>
        <taxon>Endopterygota</taxon>
        <taxon>Lepidoptera</taxon>
        <taxon>Glossata</taxon>
        <taxon>Ditrysia</taxon>
        <taxon>Geometroidea</taxon>
        <taxon>Geometridae</taxon>
        <taxon>Larentiinae</taxon>
        <taxon>Operophtera</taxon>
    </lineage>
</organism>
<dbReference type="GO" id="GO:0000978">
    <property type="term" value="F:RNA polymerase II cis-regulatory region sequence-specific DNA binding"/>
    <property type="evidence" value="ECO:0007669"/>
    <property type="project" value="TreeGrafter"/>
</dbReference>
<dbReference type="PANTHER" id="PTHR24339">
    <property type="entry name" value="HOMEOBOX PROTEIN EMX-RELATED"/>
    <property type="match status" value="1"/>
</dbReference>
<evidence type="ECO:0000256" key="4">
    <source>
        <dbReference type="ARBA" id="ARBA00023242"/>
    </source>
</evidence>
<dbReference type="GO" id="GO:0000981">
    <property type="term" value="F:DNA-binding transcription factor activity, RNA polymerase II-specific"/>
    <property type="evidence" value="ECO:0007669"/>
    <property type="project" value="TreeGrafter"/>
</dbReference>
<dbReference type="PANTHER" id="PTHR24339:SF30">
    <property type="entry name" value="LATERAL MUSCLES SCARCER, ISOFORM B"/>
    <property type="match status" value="1"/>
</dbReference>
<dbReference type="GO" id="GO:0005634">
    <property type="term" value="C:nucleus"/>
    <property type="evidence" value="ECO:0007669"/>
    <property type="project" value="UniProtKB-SubCell"/>
</dbReference>
<dbReference type="Proteomes" id="UP000037510">
    <property type="component" value="Unassembled WGS sequence"/>
</dbReference>
<keyword evidence="2 5" id="KW-0238">DNA-binding</keyword>
<protein>
    <submittedName>
        <fullName evidence="8">BarH-like 1 homeobox protein</fullName>
    </submittedName>
</protein>
<feature type="DNA-binding region" description="Homeobox" evidence="5">
    <location>
        <begin position="18"/>
        <end position="62"/>
    </location>
</feature>